<sequence length="352" mass="37412">MRRLDRYIAKTVFGGALAGLFVIVSLSFVFEFIDEADDIGRGGYDLASVMLVVALSMVQRAYEAFPMATLIGALVSLGALAARSELTVMRAVGMSVGQIARAVVAAGVLLALLAAALGEWVAPPANQLAQAVRAEAAGGGVVTAGGGFWARDGNYRLRVEQVVRPDLLADVRAYELRDGRLQRIISAPRARFEQGRWRLSDASVTALGGESVVVSSGHSLAIGGELQPATLEVVVQAPETLSGRELRRYIGYLEGNDLDSGRYRLALWVKLATPLATIVMLLLTVPLVFGSQRGAGVGQQVFLGVLIGLAFFLLNRFLGNAGLVYGLPPSFSALAPTLVFFVISLVALRRVR</sequence>
<feature type="transmembrane region" description="Helical" evidence="9">
    <location>
        <begin position="102"/>
        <end position="122"/>
    </location>
</feature>
<dbReference type="InterPro" id="IPR005495">
    <property type="entry name" value="LptG/LptF_permease"/>
</dbReference>
<evidence type="ECO:0000256" key="4">
    <source>
        <dbReference type="ARBA" id="ARBA00022475"/>
    </source>
</evidence>
<dbReference type="Pfam" id="PF03739">
    <property type="entry name" value="LptF_LptG"/>
    <property type="match status" value="1"/>
</dbReference>
<evidence type="ECO:0000256" key="1">
    <source>
        <dbReference type="ARBA" id="ARBA00002265"/>
    </source>
</evidence>
<evidence type="ECO:0000256" key="9">
    <source>
        <dbReference type="SAM" id="Phobius"/>
    </source>
</evidence>
<feature type="transmembrane region" description="Helical" evidence="9">
    <location>
        <begin position="301"/>
        <end position="318"/>
    </location>
</feature>
<dbReference type="InterPro" id="IPR030923">
    <property type="entry name" value="LptG"/>
</dbReference>
<dbReference type="EMBL" id="JBAKFF010000001">
    <property type="protein sequence ID" value="MEX0430912.1"/>
    <property type="molecule type" value="Genomic_DNA"/>
</dbReference>
<keyword evidence="4" id="KW-1003">Cell membrane</keyword>
<comment type="subcellular location">
    <subcellularLocation>
        <location evidence="2">Cell membrane</location>
        <topology evidence="2">Multi-pass membrane protein</topology>
    </subcellularLocation>
</comment>
<name>A0ABV3T6S9_9GAMM</name>
<dbReference type="Proteomes" id="UP001556637">
    <property type="component" value="Unassembled WGS sequence"/>
</dbReference>
<proteinExistence type="inferred from homology"/>
<dbReference type="PANTHER" id="PTHR33529">
    <property type="entry name" value="SLR0882 PROTEIN-RELATED"/>
    <property type="match status" value="1"/>
</dbReference>
<feature type="transmembrane region" description="Helical" evidence="9">
    <location>
        <begin position="330"/>
        <end position="348"/>
    </location>
</feature>
<evidence type="ECO:0000256" key="7">
    <source>
        <dbReference type="ARBA" id="ARBA00023136"/>
    </source>
</evidence>
<evidence type="ECO:0000256" key="3">
    <source>
        <dbReference type="ARBA" id="ARBA00007725"/>
    </source>
</evidence>
<feature type="transmembrane region" description="Helical" evidence="9">
    <location>
        <begin position="64"/>
        <end position="82"/>
    </location>
</feature>
<feature type="transmembrane region" description="Helical" evidence="9">
    <location>
        <begin position="265"/>
        <end position="289"/>
    </location>
</feature>
<dbReference type="NCBIfam" id="TIGR04408">
    <property type="entry name" value="LptG_lptG"/>
    <property type="match status" value="1"/>
</dbReference>
<evidence type="ECO:0000256" key="5">
    <source>
        <dbReference type="ARBA" id="ARBA00022692"/>
    </source>
</evidence>
<evidence type="ECO:0000313" key="11">
    <source>
        <dbReference type="Proteomes" id="UP001556637"/>
    </source>
</evidence>
<evidence type="ECO:0000313" key="10">
    <source>
        <dbReference type="EMBL" id="MEX0430912.1"/>
    </source>
</evidence>
<comment type="similarity">
    <text evidence="3">Belongs to the LptF/LptG family.</text>
</comment>
<comment type="function">
    <text evidence="1">Part of the ABC transporter complex LptBFG involved in the translocation of lipopolysaccharide (LPS) from the inner membrane to the outer membrane.</text>
</comment>
<feature type="transmembrane region" description="Helical" evidence="9">
    <location>
        <begin position="12"/>
        <end position="30"/>
    </location>
</feature>
<reference evidence="10 11" key="1">
    <citation type="submission" date="2024-02" db="EMBL/GenBank/DDBJ databases">
        <title>New especies of Spiribacter isolated from saline water.</title>
        <authorList>
            <person name="Leon M.J."/>
            <person name="De La Haba R."/>
            <person name="Sanchez-Porro C."/>
            <person name="Ventosa A."/>
        </authorList>
    </citation>
    <scope>NUCLEOTIDE SEQUENCE [LARGE SCALE GENOMIC DNA]</scope>
    <source>
        <strain evidence="11">ag22IC4-189</strain>
    </source>
</reference>
<evidence type="ECO:0000256" key="8">
    <source>
        <dbReference type="ARBA" id="ARBA00026081"/>
    </source>
</evidence>
<keyword evidence="6 9" id="KW-1133">Transmembrane helix</keyword>
<comment type="caution">
    <text evidence="10">The sequence shown here is derived from an EMBL/GenBank/DDBJ whole genome shotgun (WGS) entry which is preliminary data.</text>
</comment>
<accession>A0ABV3T6S9</accession>
<gene>
    <name evidence="10" type="primary">lptG</name>
    <name evidence="10" type="ORF">V6X30_05830</name>
</gene>
<evidence type="ECO:0000256" key="6">
    <source>
        <dbReference type="ARBA" id="ARBA00022989"/>
    </source>
</evidence>
<keyword evidence="7 9" id="KW-0472">Membrane</keyword>
<evidence type="ECO:0000256" key="2">
    <source>
        <dbReference type="ARBA" id="ARBA00004651"/>
    </source>
</evidence>
<dbReference type="RefSeq" id="WP_367983684.1">
    <property type="nucleotide sequence ID" value="NZ_JBAKFF010000001.1"/>
</dbReference>
<dbReference type="PANTHER" id="PTHR33529:SF2">
    <property type="entry name" value="LIPOPOLYSACCHARIDE EXPORT SYSTEM PERMEASE PROTEIN LPTG"/>
    <property type="match status" value="1"/>
</dbReference>
<keyword evidence="5 9" id="KW-0812">Transmembrane</keyword>
<protein>
    <submittedName>
        <fullName evidence="10">LPS export ABC transporter permease LptG</fullName>
    </submittedName>
</protein>
<organism evidence="10 11">
    <name type="scientific">Spiribacter insolitus</name>
    <dbReference type="NCBI Taxonomy" id="3122417"/>
    <lineage>
        <taxon>Bacteria</taxon>
        <taxon>Pseudomonadati</taxon>
        <taxon>Pseudomonadota</taxon>
        <taxon>Gammaproteobacteria</taxon>
        <taxon>Chromatiales</taxon>
        <taxon>Ectothiorhodospiraceae</taxon>
        <taxon>Spiribacter</taxon>
    </lineage>
</organism>
<keyword evidence="11" id="KW-1185">Reference proteome</keyword>
<comment type="subunit">
    <text evidence="8">Component of the lipopolysaccharide transport and assembly complex. The LptBFG transporter is composed of two ATP-binding proteins (LptB) and two transmembrane proteins (LptF and LptG).</text>
</comment>